<reference evidence="2 3" key="1">
    <citation type="submission" date="2018-10" db="EMBL/GenBank/DDBJ databases">
        <title>Genomic Encyclopedia of Archaeal and Bacterial Type Strains, Phase II (KMG-II): from individual species to whole genera.</title>
        <authorList>
            <person name="Goeker M."/>
        </authorList>
    </citation>
    <scope>NUCLEOTIDE SEQUENCE [LARGE SCALE GENOMIC DNA]</scope>
    <source>
        <strain evidence="2 3">DSM 25217</strain>
    </source>
</reference>
<accession>A0A3M0CJ65</accession>
<proteinExistence type="predicted"/>
<dbReference type="RefSeq" id="WP_121937816.1">
    <property type="nucleotide sequence ID" value="NZ_REFR01000010.1"/>
</dbReference>
<evidence type="ECO:0000313" key="3">
    <source>
        <dbReference type="Proteomes" id="UP000271227"/>
    </source>
</evidence>
<dbReference type="CDD" id="cd03450">
    <property type="entry name" value="NodN"/>
    <property type="match status" value="1"/>
</dbReference>
<dbReference type="InParanoid" id="A0A3M0CJ65"/>
<dbReference type="OrthoDB" id="9801735at2"/>
<dbReference type="InterPro" id="IPR002539">
    <property type="entry name" value="MaoC-like_dom"/>
</dbReference>
<comment type="caution">
    <text evidence="2">The sequence shown here is derived from an EMBL/GenBank/DDBJ whole genome shotgun (WGS) entry which is preliminary data.</text>
</comment>
<dbReference type="Gene3D" id="3.10.129.10">
    <property type="entry name" value="Hotdog Thioesterase"/>
    <property type="match status" value="1"/>
</dbReference>
<dbReference type="PANTHER" id="PTHR42993">
    <property type="entry name" value="MAOC-LIKE DEHYDRATASE DOMAIN-CONTAINING PROTEIN"/>
    <property type="match status" value="1"/>
</dbReference>
<dbReference type="InterPro" id="IPR039375">
    <property type="entry name" value="NodN-like"/>
</dbReference>
<gene>
    <name evidence="2" type="ORF">BXY39_1083</name>
</gene>
<dbReference type="EMBL" id="REFR01000010">
    <property type="protein sequence ID" value="RMB08450.1"/>
    <property type="molecule type" value="Genomic_DNA"/>
</dbReference>
<dbReference type="SUPFAM" id="SSF54637">
    <property type="entry name" value="Thioesterase/thiol ester dehydrase-isomerase"/>
    <property type="match status" value="1"/>
</dbReference>
<sequence length="154" mass="16979">MTITVTKDDLKDYIGKETGASDWFQVTQDRIDQFADVTLDHQFIHVDPEAAAKTPFGTTIAHGFLTLSLLSHLAGGSLIRVEGTEMGINYGTDKVRFMSPVKVNSEIRCRTTLKQVENKGAGRLLLHHDVTVDIKGEERPALIAEWLTMIVVGG</sequence>
<dbReference type="PANTHER" id="PTHR42993:SF1">
    <property type="entry name" value="MAOC-LIKE DEHYDRATASE DOMAIN-CONTAINING PROTEIN"/>
    <property type="match status" value="1"/>
</dbReference>
<feature type="domain" description="MaoC-like" evidence="1">
    <location>
        <begin position="13"/>
        <end position="119"/>
    </location>
</feature>
<dbReference type="Proteomes" id="UP000271227">
    <property type="component" value="Unassembled WGS sequence"/>
</dbReference>
<dbReference type="Pfam" id="PF01575">
    <property type="entry name" value="MaoC_dehydratas"/>
    <property type="match status" value="1"/>
</dbReference>
<organism evidence="2 3">
    <name type="scientific">Eilatimonas milleporae</name>
    <dbReference type="NCBI Taxonomy" id="911205"/>
    <lineage>
        <taxon>Bacteria</taxon>
        <taxon>Pseudomonadati</taxon>
        <taxon>Pseudomonadota</taxon>
        <taxon>Alphaproteobacteria</taxon>
        <taxon>Kordiimonadales</taxon>
        <taxon>Kordiimonadaceae</taxon>
        <taxon>Eilatimonas</taxon>
    </lineage>
</organism>
<dbReference type="AlphaFoldDB" id="A0A3M0CJ65"/>
<dbReference type="InterPro" id="IPR029069">
    <property type="entry name" value="HotDog_dom_sf"/>
</dbReference>
<name>A0A3M0CJ65_9PROT</name>
<keyword evidence="3" id="KW-1185">Reference proteome</keyword>
<protein>
    <submittedName>
        <fullName evidence="2">Acyl dehydratase</fullName>
    </submittedName>
</protein>
<evidence type="ECO:0000259" key="1">
    <source>
        <dbReference type="Pfam" id="PF01575"/>
    </source>
</evidence>
<evidence type="ECO:0000313" key="2">
    <source>
        <dbReference type="EMBL" id="RMB08450.1"/>
    </source>
</evidence>